<dbReference type="PANTHER" id="PTHR15110:SF2">
    <property type="entry name" value="REGULATORY FACTOR X-ASSOCIATED PROTEIN"/>
    <property type="match status" value="1"/>
</dbReference>
<proteinExistence type="predicted"/>
<feature type="region of interest" description="Disordered" evidence="1">
    <location>
        <begin position="1"/>
        <end position="24"/>
    </location>
</feature>
<feature type="compositionally biased region" description="Basic residues" evidence="1">
    <location>
        <begin position="134"/>
        <end position="148"/>
    </location>
</feature>
<dbReference type="GeneID" id="112066769"/>
<dbReference type="OrthoDB" id="9685669at2759"/>
<sequence length="184" mass="19483">MPRCPTSREGMFGATKKGEKGTKCLSSAEVQAVAEGRAPPRGPRPCPAASQFILLVMRPCGGQDEAAAQGVLRQAPALGGSARAARSFGGSGGGGDLLWGRGRQRWSPETGQRRGSASKTCTCEGCSQTPSRAARQRKPWMCKKHRDKMYKDKYKKEKSDQALNCGGASQPGSAGNVRPEESAE</sequence>
<dbReference type="KEGG" id="pcad:112066769"/>
<evidence type="ECO:0000256" key="1">
    <source>
        <dbReference type="SAM" id="MobiDB-lite"/>
    </source>
</evidence>
<dbReference type="Proteomes" id="UP000248484">
    <property type="component" value="Unplaced"/>
</dbReference>
<feature type="domain" description="Regulatory factor X-associated protein RFXANK-binding" evidence="2">
    <location>
        <begin position="120"/>
        <end position="169"/>
    </location>
</feature>
<feature type="compositionally biased region" description="Basic and acidic residues" evidence="1">
    <location>
        <begin position="149"/>
        <end position="160"/>
    </location>
</feature>
<dbReference type="InterPro" id="IPR029316">
    <property type="entry name" value="RFXAP_RFXANK-bd"/>
</dbReference>
<evidence type="ECO:0000259" key="2">
    <source>
        <dbReference type="Pfam" id="PF15289"/>
    </source>
</evidence>
<dbReference type="GO" id="GO:0006357">
    <property type="term" value="P:regulation of transcription by RNA polymerase II"/>
    <property type="evidence" value="ECO:0007669"/>
    <property type="project" value="TreeGrafter"/>
</dbReference>
<feature type="compositionally biased region" description="Polar residues" evidence="1">
    <location>
        <begin position="107"/>
        <end position="131"/>
    </location>
</feature>
<protein>
    <submittedName>
        <fullName evidence="4">Regulatory factor X-associated protein-like</fullName>
    </submittedName>
</protein>
<evidence type="ECO:0000313" key="3">
    <source>
        <dbReference type="Proteomes" id="UP000248484"/>
    </source>
</evidence>
<reference evidence="4" key="1">
    <citation type="submission" date="2025-08" db="UniProtKB">
        <authorList>
            <consortium name="RefSeq"/>
        </authorList>
    </citation>
    <scope>IDENTIFICATION</scope>
    <source>
        <tissue evidence="4">Muscle</tissue>
    </source>
</reference>
<dbReference type="AlphaFoldDB" id="A0A9W2WGU1"/>
<evidence type="ECO:0000313" key="4">
    <source>
        <dbReference type="RefSeq" id="XP_054938343.1"/>
    </source>
</evidence>
<dbReference type="GO" id="GO:0005634">
    <property type="term" value="C:nucleus"/>
    <property type="evidence" value="ECO:0007669"/>
    <property type="project" value="TreeGrafter"/>
</dbReference>
<name>A0A9W2WGU1_PHYMC</name>
<dbReference type="Pfam" id="PF15289">
    <property type="entry name" value="RFXA_RFXANK_bdg"/>
    <property type="match status" value="1"/>
</dbReference>
<feature type="region of interest" description="Disordered" evidence="1">
    <location>
        <begin position="82"/>
        <end position="184"/>
    </location>
</feature>
<gene>
    <name evidence="4" type="primary">LOC112066769</name>
</gene>
<organism evidence="3 4">
    <name type="scientific">Physeter macrocephalus</name>
    <name type="common">Sperm whale</name>
    <name type="synonym">Physeter catodon</name>
    <dbReference type="NCBI Taxonomy" id="9755"/>
    <lineage>
        <taxon>Eukaryota</taxon>
        <taxon>Metazoa</taxon>
        <taxon>Chordata</taxon>
        <taxon>Craniata</taxon>
        <taxon>Vertebrata</taxon>
        <taxon>Euteleostomi</taxon>
        <taxon>Mammalia</taxon>
        <taxon>Eutheria</taxon>
        <taxon>Laurasiatheria</taxon>
        <taxon>Artiodactyla</taxon>
        <taxon>Whippomorpha</taxon>
        <taxon>Cetacea</taxon>
        <taxon>Odontoceti</taxon>
        <taxon>Physeteridae</taxon>
        <taxon>Physeter</taxon>
    </lineage>
</organism>
<dbReference type="RefSeq" id="XP_054938343.1">
    <property type="nucleotide sequence ID" value="XM_055082368.1"/>
</dbReference>
<keyword evidence="3" id="KW-1185">Reference proteome</keyword>
<accession>A0A9W2WGU1</accession>
<dbReference type="PANTHER" id="PTHR15110">
    <property type="entry name" value="REGULATORY FACTOR X-ASSOCIATED PROTEIN"/>
    <property type="match status" value="1"/>
</dbReference>